<dbReference type="RefSeq" id="WP_138632304.1">
    <property type="nucleotide sequence ID" value="NZ_JASWDG010000005.1"/>
</dbReference>
<proteinExistence type="inferred from homology"/>
<dbReference type="PRINTS" id="PR00081">
    <property type="entry name" value="GDHRDH"/>
</dbReference>
<gene>
    <name evidence="2" type="ORF">ETD96_00670</name>
</gene>
<comment type="similarity">
    <text evidence="1">Belongs to the short-chain dehydrogenases/reductases (SDR) family.</text>
</comment>
<dbReference type="EMBL" id="VCKZ01000002">
    <property type="protein sequence ID" value="TMR42383.1"/>
    <property type="molecule type" value="Genomic_DNA"/>
</dbReference>
<evidence type="ECO:0000313" key="2">
    <source>
        <dbReference type="EMBL" id="TMR42383.1"/>
    </source>
</evidence>
<dbReference type="PANTHER" id="PTHR43313:SF1">
    <property type="entry name" value="3BETA-HYDROXYSTEROID DEHYDROGENASE DHS-16"/>
    <property type="match status" value="1"/>
</dbReference>
<name>A0A5S4HAX6_9ACTN</name>
<reference evidence="2 3" key="1">
    <citation type="submission" date="2019-05" db="EMBL/GenBank/DDBJ databases">
        <title>Draft genome sequence of Actinomadura geliboluensis A8036.</title>
        <authorList>
            <person name="Saricaoglu S."/>
            <person name="Isik K."/>
        </authorList>
    </citation>
    <scope>NUCLEOTIDE SEQUENCE [LARGE SCALE GENOMIC DNA]</scope>
    <source>
        <strain evidence="2 3">A8036</strain>
    </source>
</reference>
<dbReference type="OrthoDB" id="3178062at2"/>
<organism evidence="2 3">
    <name type="scientific">Actinomadura geliboluensis</name>
    <dbReference type="NCBI Taxonomy" id="882440"/>
    <lineage>
        <taxon>Bacteria</taxon>
        <taxon>Bacillati</taxon>
        <taxon>Actinomycetota</taxon>
        <taxon>Actinomycetes</taxon>
        <taxon>Streptosporangiales</taxon>
        <taxon>Thermomonosporaceae</taxon>
        <taxon>Actinomadura</taxon>
    </lineage>
</organism>
<dbReference type="CDD" id="cd05374">
    <property type="entry name" value="17beta-HSD-like_SDR_c"/>
    <property type="match status" value="1"/>
</dbReference>
<evidence type="ECO:0000256" key="1">
    <source>
        <dbReference type="RuleBase" id="RU000363"/>
    </source>
</evidence>
<keyword evidence="3" id="KW-1185">Reference proteome</keyword>
<dbReference type="InterPro" id="IPR002347">
    <property type="entry name" value="SDR_fam"/>
</dbReference>
<dbReference type="GO" id="GO:0016491">
    <property type="term" value="F:oxidoreductase activity"/>
    <property type="evidence" value="ECO:0007669"/>
    <property type="project" value="TreeGrafter"/>
</dbReference>
<dbReference type="PANTHER" id="PTHR43313">
    <property type="entry name" value="SHORT-CHAIN DEHYDROGENASE/REDUCTASE FAMILY 9C"/>
    <property type="match status" value="1"/>
</dbReference>
<dbReference type="Pfam" id="PF00106">
    <property type="entry name" value="adh_short"/>
    <property type="match status" value="1"/>
</dbReference>
<dbReference type="InterPro" id="IPR036291">
    <property type="entry name" value="NAD(P)-bd_dom_sf"/>
</dbReference>
<accession>A0A5S4HAX6</accession>
<sequence>MSEAVVVTGASSGIGRATALRLAGAGYHVFAGVRKEPDGDALVGAANGTLTPLILEVTAEADVQAAAARVGESGLPLAGLVNNAGIGTAWPMEAIPLDELRWQFEVNVFGQLAMIQEFLPSLRRSRGRIINIGTVGDRLTIPFGAPLTSSKWALASITEALRMELRADGIQVVLIEPATIRTTASHKVQEQAERALALMGDEHRARYEKSLRSMVAKAHSSEQAGSDPDVVARVVQRALTSARPSTRYLAGKDSRKLAFMARWLPDRAFDTVRAKLFGLPTKAQPPA</sequence>
<dbReference type="SUPFAM" id="SSF51735">
    <property type="entry name" value="NAD(P)-binding Rossmann-fold domains"/>
    <property type="match status" value="1"/>
</dbReference>
<comment type="caution">
    <text evidence="2">The sequence shown here is derived from an EMBL/GenBank/DDBJ whole genome shotgun (WGS) entry which is preliminary data.</text>
</comment>
<dbReference type="Gene3D" id="3.40.50.720">
    <property type="entry name" value="NAD(P)-binding Rossmann-like Domain"/>
    <property type="match status" value="1"/>
</dbReference>
<dbReference type="AlphaFoldDB" id="A0A5S4HAX6"/>
<dbReference type="Proteomes" id="UP000305238">
    <property type="component" value="Unassembled WGS sequence"/>
</dbReference>
<evidence type="ECO:0000313" key="3">
    <source>
        <dbReference type="Proteomes" id="UP000305238"/>
    </source>
</evidence>
<protein>
    <submittedName>
        <fullName evidence="2">SDR family oxidoreductase</fullName>
    </submittedName>
</protein>
<dbReference type="GO" id="GO:0008202">
    <property type="term" value="P:steroid metabolic process"/>
    <property type="evidence" value="ECO:0007669"/>
    <property type="project" value="TreeGrafter"/>
</dbReference>
<dbReference type="PRINTS" id="PR00080">
    <property type="entry name" value="SDRFAMILY"/>
</dbReference>